<evidence type="ECO:0000313" key="2">
    <source>
        <dbReference type="Proteomes" id="UP000186817"/>
    </source>
</evidence>
<organism evidence="1 2">
    <name type="scientific">Symbiodinium microadriaticum</name>
    <name type="common">Dinoflagellate</name>
    <name type="synonym">Zooxanthella microadriatica</name>
    <dbReference type="NCBI Taxonomy" id="2951"/>
    <lineage>
        <taxon>Eukaryota</taxon>
        <taxon>Sar</taxon>
        <taxon>Alveolata</taxon>
        <taxon>Dinophyceae</taxon>
        <taxon>Suessiales</taxon>
        <taxon>Symbiodiniaceae</taxon>
        <taxon>Symbiodinium</taxon>
    </lineage>
</organism>
<accession>A0A1Q9DG94</accession>
<protein>
    <submittedName>
        <fullName evidence="1">Uncharacterized protein</fullName>
    </submittedName>
</protein>
<gene>
    <name evidence="1" type="ORF">AK812_SmicGene23855</name>
</gene>
<dbReference type="SUPFAM" id="SSF50814">
    <property type="entry name" value="Lipocalins"/>
    <property type="match status" value="1"/>
</dbReference>
<name>A0A1Q9DG94_SYMMI</name>
<dbReference type="EMBL" id="LSRX01000554">
    <property type="protein sequence ID" value="OLP94173.1"/>
    <property type="molecule type" value="Genomic_DNA"/>
</dbReference>
<dbReference type="CDD" id="cd00742">
    <property type="entry name" value="FABP"/>
    <property type="match status" value="1"/>
</dbReference>
<dbReference type="Proteomes" id="UP000186817">
    <property type="component" value="Unassembled WGS sequence"/>
</dbReference>
<dbReference type="Gene3D" id="2.40.128.20">
    <property type="match status" value="1"/>
</dbReference>
<reference evidence="1 2" key="1">
    <citation type="submission" date="2016-02" db="EMBL/GenBank/DDBJ databases">
        <title>Genome analysis of coral dinoflagellate symbionts highlights evolutionary adaptations to a symbiotic lifestyle.</title>
        <authorList>
            <person name="Aranda M."/>
            <person name="Li Y."/>
            <person name="Liew Y.J."/>
            <person name="Baumgarten S."/>
            <person name="Simakov O."/>
            <person name="Wilson M."/>
            <person name="Piel J."/>
            <person name="Ashoor H."/>
            <person name="Bougouffa S."/>
            <person name="Bajic V.B."/>
            <person name="Ryu T."/>
            <person name="Ravasi T."/>
            <person name="Bayer T."/>
            <person name="Micklem G."/>
            <person name="Kim H."/>
            <person name="Bhak J."/>
            <person name="Lajeunesse T.C."/>
            <person name="Voolstra C.R."/>
        </authorList>
    </citation>
    <scope>NUCLEOTIDE SEQUENCE [LARGE SCALE GENOMIC DNA]</scope>
    <source>
        <strain evidence="1 2">CCMP2467</strain>
    </source>
</reference>
<comment type="caution">
    <text evidence="1">The sequence shown here is derived from an EMBL/GenBank/DDBJ whole genome shotgun (WGS) entry which is preliminary data.</text>
</comment>
<sequence length="224" mass="24507">MGNACVCPDTADELFPAESSASKDLAKAELVDVVGDTADKGEAVDEDLETAAGSEFSCERLSRSLSSASPLSLETSTPDFSGKWICCRVEGDWDAYLRERGTSWMMRKLAASVGYGVGKHTQTIVQNSDELEVVNLVVSTGAPKEERCVIKADGEEQEVFDPDGLLFRQKTRWVENVLVSEQFQSGAHASAVPVILKRFMQGHEMCTERTTAKGVVVRRFYSRA</sequence>
<keyword evidence="2" id="KW-1185">Reference proteome</keyword>
<dbReference type="OrthoDB" id="420134at2759"/>
<evidence type="ECO:0000313" key="1">
    <source>
        <dbReference type="EMBL" id="OLP94173.1"/>
    </source>
</evidence>
<dbReference type="InterPro" id="IPR012674">
    <property type="entry name" value="Calycin"/>
</dbReference>
<proteinExistence type="predicted"/>
<dbReference type="AlphaFoldDB" id="A0A1Q9DG94"/>